<sequence length="283" mass="31863">MSNPNTKTPNPSNPLSLKPRYQIRKLGPEQSSWAAAIVIHSNLFHSPVWPVLYPKNITANVHKCFAAAGYLVDHQIASGMSFGVFDTEYKFKRAESEAVGGKLYWDESESSIEETQGLDAESKRLTEQMDFPLVSVALSYDASNPLDMEKMGPLMACLPHFGLIYHTLHELDQRDPESWQPTGHGQVLFRNATSTRREYEGEKIMSGLARWLMREADQKGYRGIQIECVNDAVHYTWSNPPAPYKAVVASSFDTRTFEQDGKIAFAPAEQFISKVYVELKPKA</sequence>
<protein>
    <submittedName>
        <fullName evidence="1">Uncharacterized protein</fullName>
    </submittedName>
</protein>
<name>A0A6A6DX09_9PEZI</name>
<evidence type="ECO:0000313" key="1">
    <source>
        <dbReference type="EMBL" id="KAF2184114.1"/>
    </source>
</evidence>
<dbReference type="AlphaFoldDB" id="A0A6A6DX09"/>
<dbReference type="Proteomes" id="UP000800200">
    <property type="component" value="Unassembled WGS sequence"/>
</dbReference>
<gene>
    <name evidence="1" type="ORF">K469DRAFT_710024</name>
</gene>
<keyword evidence="2" id="KW-1185">Reference proteome</keyword>
<proteinExistence type="predicted"/>
<organism evidence="1 2">
    <name type="scientific">Zopfia rhizophila CBS 207.26</name>
    <dbReference type="NCBI Taxonomy" id="1314779"/>
    <lineage>
        <taxon>Eukaryota</taxon>
        <taxon>Fungi</taxon>
        <taxon>Dikarya</taxon>
        <taxon>Ascomycota</taxon>
        <taxon>Pezizomycotina</taxon>
        <taxon>Dothideomycetes</taxon>
        <taxon>Dothideomycetes incertae sedis</taxon>
        <taxon>Zopfiaceae</taxon>
        <taxon>Zopfia</taxon>
    </lineage>
</organism>
<dbReference type="OrthoDB" id="5169850at2759"/>
<reference evidence="1" key="1">
    <citation type="journal article" date="2020" name="Stud. Mycol.">
        <title>101 Dothideomycetes genomes: a test case for predicting lifestyles and emergence of pathogens.</title>
        <authorList>
            <person name="Haridas S."/>
            <person name="Albert R."/>
            <person name="Binder M."/>
            <person name="Bloem J."/>
            <person name="Labutti K."/>
            <person name="Salamov A."/>
            <person name="Andreopoulos B."/>
            <person name="Baker S."/>
            <person name="Barry K."/>
            <person name="Bills G."/>
            <person name="Bluhm B."/>
            <person name="Cannon C."/>
            <person name="Castanera R."/>
            <person name="Culley D."/>
            <person name="Daum C."/>
            <person name="Ezra D."/>
            <person name="Gonzalez J."/>
            <person name="Henrissat B."/>
            <person name="Kuo A."/>
            <person name="Liang C."/>
            <person name="Lipzen A."/>
            <person name="Lutzoni F."/>
            <person name="Magnuson J."/>
            <person name="Mondo S."/>
            <person name="Nolan M."/>
            <person name="Ohm R."/>
            <person name="Pangilinan J."/>
            <person name="Park H.-J."/>
            <person name="Ramirez L."/>
            <person name="Alfaro M."/>
            <person name="Sun H."/>
            <person name="Tritt A."/>
            <person name="Yoshinaga Y."/>
            <person name="Zwiers L.-H."/>
            <person name="Turgeon B."/>
            <person name="Goodwin S."/>
            <person name="Spatafora J."/>
            <person name="Crous P."/>
            <person name="Grigoriev I."/>
        </authorList>
    </citation>
    <scope>NUCLEOTIDE SEQUENCE</scope>
    <source>
        <strain evidence="1">CBS 207.26</strain>
    </source>
</reference>
<dbReference type="EMBL" id="ML994639">
    <property type="protein sequence ID" value="KAF2184114.1"/>
    <property type="molecule type" value="Genomic_DNA"/>
</dbReference>
<evidence type="ECO:0000313" key="2">
    <source>
        <dbReference type="Proteomes" id="UP000800200"/>
    </source>
</evidence>
<accession>A0A6A6DX09</accession>
<dbReference type="Gene3D" id="3.40.630.30">
    <property type="match status" value="1"/>
</dbReference>